<feature type="domain" description="SsuA/THI5-like" evidence="5">
    <location>
        <begin position="46"/>
        <end position="245"/>
    </location>
</feature>
<dbReference type="GO" id="GO:0042918">
    <property type="term" value="P:alkanesulfonate transmembrane transport"/>
    <property type="evidence" value="ECO:0007669"/>
    <property type="project" value="TreeGrafter"/>
</dbReference>
<protein>
    <submittedName>
        <fullName evidence="6">ABC transporter substrate-binding protein</fullName>
    </submittedName>
</protein>
<dbReference type="Proteomes" id="UP000078529">
    <property type="component" value="Unassembled WGS sequence"/>
</dbReference>
<dbReference type="InterPro" id="IPR006311">
    <property type="entry name" value="TAT_signal"/>
</dbReference>
<dbReference type="PROSITE" id="PS51318">
    <property type="entry name" value="TAT"/>
    <property type="match status" value="1"/>
</dbReference>
<dbReference type="PANTHER" id="PTHR30024:SF47">
    <property type="entry name" value="TAURINE-BINDING PERIPLASMIC PROTEIN"/>
    <property type="match status" value="1"/>
</dbReference>
<keyword evidence="7" id="KW-1185">Reference proteome</keyword>
<evidence type="ECO:0000256" key="4">
    <source>
        <dbReference type="SAM" id="SignalP"/>
    </source>
</evidence>
<evidence type="ECO:0000313" key="6">
    <source>
        <dbReference type="EMBL" id="KTR01412.1"/>
    </source>
</evidence>
<dbReference type="Gene3D" id="3.40.190.10">
    <property type="entry name" value="Periplasmic binding protein-like II"/>
    <property type="match status" value="2"/>
</dbReference>
<dbReference type="AlphaFoldDB" id="A0A175REA4"/>
<dbReference type="Pfam" id="PF09084">
    <property type="entry name" value="NMT1"/>
    <property type="match status" value="1"/>
</dbReference>
<keyword evidence="3 4" id="KW-0732">Signal</keyword>
<organism evidence="6 7">
    <name type="scientific">Aureimonas ureilytica</name>
    <dbReference type="NCBI Taxonomy" id="401562"/>
    <lineage>
        <taxon>Bacteria</taxon>
        <taxon>Pseudomonadati</taxon>
        <taxon>Pseudomonadota</taxon>
        <taxon>Alphaproteobacteria</taxon>
        <taxon>Hyphomicrobiales</taxon>
        <taxon>Aurantimonadaceae</taxon>
        <taxon>Aureimonas</taxon>
    </lineage>
</organism>
<gene>
    <name evidence="6" type="ORF">NS365_22770</name>
</gene>
<dbReference type="InterPro" id="IPR015168">
    <property type="entry name" value="SsuA/THI5"/>
</dbReference>
<evidence type="ECO:0000256" key="1">
    <source>
        <dbReference type="ARBA" id="ARBA00004418"/>
    </source>
</evidence>
<dbReference type="GO" id="GO:0042597">
    <property type="term" value="C:periplasmic space"/>
    <property type="evidence" value="ECO:0007669"/>
    <property type="project" value="UniProtKB-SubCell"/>
</dbReference>
<name>A0A175REA4_9HYPH</name>
<sequence>MVRMTRRLFLAAGSALAIVLAASPSLAKDSLTLAWSPAPQMPQIDVALAEKLFEKAGLDVTVVTFASGREAFEALTGGQADLATMAELPAVTGALRDQSFKIVADLARYKGSRVIAKASSGIAAPADLAGRRIGVTLGTNTDFLLGKILGAAGVTAEIVNAAPADLVPALLRGDVEAIVPFPNAYPAAARALGDDYREIRSDLYEPHYILAASPAALDTKRDAVTRFLGAVVDADKRVAADPDAAAEAVVATVQGNIDAAAVRALWKDTDIGTRLDRSLLDLMVEEGSWIVGRGVVNADAPSAATLRSFIEPGPLAAVAPTTASIDTAQ</sequence>
<dbReference type="SUPFAM" id="SSF53850">
    <property type="entry name" value="Periplasmic binding protein-like II"/>
    <property type="match status" value="1"/>
</dbReference>
<dbReference type="RefSeq" id="WP_058602568.1">
    <property type="nucleotide sequence ID" value="NZ_LDQA01000102.1"/>
</dbReference>
<reference evidence="6 7" key="1">
    <citation type="journal article" date="2016" name="Front. Microbiol.">
        <title>Genomic Resource of Rice Seed Associated Bacteria.</title>
        <authorList>
            <person name="Midha S."/>
            <person name="Bansal K."/>
            <person name="Sharma S."/>
            <person name="Kumar N."/>
            <person name="Patil P.P."/>
            <person name="Chaudhry V."/>
            <person name="Patil P.B."/>
        </authorList>
    </citation>
    <scope>NUCLEOTIDE SEQUENCE [LARGE SCALE GENOMIC DNA]</scope>
    <source>
        <strain evidence="6 7">NS365</strain>
    </source>
</reference>
<evidence type="ECO:0000313" key="7">
    <source>
        <dbReference type="Proteomes" id="UP000078529"/>
    </source>
</evidence>
<comment type="caution">
    <text evidence="6">The sequence shown here is derived from an EMBL/GenBank/DDBJ whole genome shotgun (WGS) entry which is preliminary data.</text>
</comment>
<comment type="similarity">
    <text evidence="2">Belongs to the bacterial solute-binding protein SsuA/TauA family.</text>
</comment>
<accession>A0A175REA4</accession>
<comment type="subcellular location">
    <subcellularLocation>
        <location evidence="1">Periplasm</location>
    </subcellularLocation>
</comment>
<dbReference type="CDD" id="cd01008">
    <property type="entry name" value="PBP2_NrtA_SsuA_CpmA_like"/>
    <property type="match status" value="1"/>
</dbReference>
<feature type="chain" id="PRO_5008041832" evidence="4">
    <location>
        <begin position="28"/>
        <end position="329"/>
    </location>
</feature>
<evidence type="ECO:0000256" key="3">
    <source>
        <dbReference type="ARBA" id="ARBA00022729"/>
    </source>
</evidence>
<dbReference type="PANTHER" id="PTHR30024">
    <property type="entry name" value="ALIPHATIC SULFONATES-BINDING PROTEIN-RELATED"/>
    <property type="match status" value="1"/>
</dbReference>
<evidence type="ECO:0000256" key="2">
    <source>
        <dbReference type="ARBA" id="ARBA00010742"/>
    </source>
</evidence>
<feature type="signal peptide" evidence="4">
    <location>
        <begin position="1"/>
        <end position="27"/>
    </location>
</feature>
<proteinExistence type="inferred from homology"/>
<dbReference type="PATRIC" id="fig|401562.4.peg.372"/>
<evidence type="ECO:0000259" key="5">
    <source>
        <dbReference type="Pfam" id="PF09084"/>
    </source>
</evidence>
<dbReference type="EMBL" id="LDQA01000102">
    <property type="protein sequence ID" value="KTR01412.1"/>
    <property type="molecule type" value="Genomic_DNA"/>
</dbReference>